<comment type="function">
    <text evidence="12">Flavin transferase that catalyzes the transfer of the FMN moiety of FAD and its covalent binding to the hydroxyl group of a threonine residue in a target flavoprotein.</text>
</comment>
<feature type="chain" id="PRO_5039759184" description="FAD:protein FMN transferase" evidence="12">
    <location>
        <begin position="25"/>
        <end position="358"/>
    </location>
</feature>
<name>E7N3R0_9FIRM</name>
<keyword evidence="12" id="KW-1003">Cell membrane</keyword>
<feature type="binding site" evidence="11">
    <location>
        <position position="319"/>
    </location>
    <ligand>
        <name>Mg(2+)</name>
        <dbReference type="ChEBI" id="CHEBI:18420"/>
    </ligand>
</feature>
<dbReference type="HOGENOM" id="CLU_044403_1_2_9"/>
<dbReference type="PIRSF" id="PIRSF006268">
    <property type="entry name" value="ApbE"/>
    <property type="match status" value="1"/>
</dbReference>
<feature type="binding site" evidence="11">
    <location>
        <position position="323"/>
    </location>
    <ligand>
        <name>Mg(2+)</name>
        <dbReference type="ChEBI" id="CHEBI:18420"/>
    </ligand>
</feature>
<keyword evidence="12" id="KW-0732">Signal</keyword>
<evidence type="ECO:0000256" key="3">
    <source>
        <dbReference type="ARBA" id="ARBA00022630"/>
    </source>
</evidence>
<dbReference type="SUPFAM" id="SSF143631">
    <property type="entry name" value="ApbE-like"/>
    <property type="match status" value="1"/>
</dbReference>
<evidence type="ECO:0000313" key="13">
    <source>
        <dbReference type="EMBL" id="EFW29245.1"/>
    </source>
</evidence>
<evidence type="ECO:0000256" key="9">
    <source>
        <dbReference type="ARBA" id="ARBA00048540"/>
    </source>
</evidence>
<dbReference type="PANTHER" id="PTHR30040:SF2">
    <property type="entry name" value="FAD:PROTEIN FMN TRANSFERASE"/>
    <property type="match status" value="1"/>
</dbReference>
<dbReference type="InterPro" id="IPR003374">
    <property type="entry name" value="ApbE-like_sf"/>
</dbReference>
<evidence type="ECO:0000256" key="10">
    <source>
        <dbReference type="PIRNR" id="PIRNR006268"/>
    </source>
</evidence>
<keyword evidence="3 10" id="KW-0285">Flavoprotein</keyword>
<dbReference type="RefSeq" id="WP_009350297.1">
    <property type="nucleotide sequence ID" value="NZ_GL638147.1"/>
</dbReference>
<accession>E7N3R0</accession>
<evidence type="ECO:0000256" key="6">
    <source>
        <dbReference type="ARBA" id="ARBA00022827"/>
    </source>
</evidence>
<feature type="binding site" evidence="11">
    <location>
        <position position="192"/>
    </location>
    <ligand>
        <name>Mg(2+)</name>
        <dbReference type="ChEBI" id="CHEBI:18420"/>
    </ligand>
</feature>
<evidence type="ECO:0000313" key="14">
    <source>
        <dbReference type="Proteomes" id="UP000004633"/>
    </source>
</evidence>
<dbReference type="GO" id="GO:0016740">
    <property type="term" value="F:transferase activity"/>
    <property type="evidence" value="ECO:0007669"/>
    <property type="project" value="UniProtKB-UniRule"/>
</dbReference>
<comment type="subcellular location">
    <subcellularLocation>
        <location evidence="12">Cell inner membrane</location>
        <topology evidence="12">Lipid-anchor</topology>
        <orientation evidence="12">Periplasmic side</orientation>
    </subcellularLocation>
</comment>
<evidence type="ECO:0000256" key="8">
    <source>
        <dbReference type="ARBA" id="ARBA00031306"/>
    </source>
</evidence>
<evidence type="ECO:0000256" key="4">
    <source>
        <dbReference type="ARBA" id="ARBA00022679"/>
    </source>
</evidence>
<feature type="signal peptide" evidence="12">
    <location>
        <begin position="1"/>
        <end position="24"/>
    </location>
</feature>
<evidence type="ECO:0000256" key="11">
    <source>
        <dbReference type="PIRSR" id="PIRSR006268-2"/>
    </source>
</evidence>
<comment type="caution">
    <text evidence="13">The sequence shown here is derived from an EMBL/GenBank/DDBJ whole genome shotgun (WGS) entry which is preliminary data.</text>
</comment>
<comment type="similarity">
    <text evidence="10 12">Belongs to the ApbE family.</text>
</comment>
<dbReference type="PANTHER" id="PTHR30040">
    <property type="entry name" value="THIAMINE BIOSYNTHESIS LIPOPROTEIN APBE"/>
    <property type="match status" value="1"/>
</dbReference>
<sequence length="358" mass="38662">MLFRFAAHCGIPAKRVFCAAVLMAAASILFTGCLTEKDSKETTAEDTHLVLGTVARIQARGTEKAARMAVEEAYDLLSDMDTNPDRTAILEMEAAAGSGEWTKIPAELYEMLSLAQAISRRSDGAFDVTMGTLTTLWSEARTRGEPPTEAEIREARAHVGYQYLELREGNMDGVPIYEGRLMKPGMQIDRGGLIKGYALDEILEHWDGAHLKGALADLGASSMLGIGTNSEGEPWQVGIRNPRGTSSVDMLLVMPLSNEVLSASGDDERYFMYEGKRYHHLIDPRTGYPADTGLASVTVILPLSTDSPAWEGHAGVLSDMLSTAIFVLGPEKGRALLSDFPTALVILIGPDGKVIGGW</sequence>
<keyword evidence="7 10" id="KW-0460">Magnesium</keyword>
<keyword evidence="14" id="KW-1185">Reference proteome</keyword>
<dbReference type="EMBL" id="AECV01000035">
    <property type="protein sequence ID" value="EFW29245.1"/>
    <property type="molecule type" value="Genomic_DNA"/>
</dbReference>
<evidence type="ECO:0000256" key="1">
    <source>
        <dbReference type="ARBA" id="ARBA00011955"/>
    </source>
</evidence>
<dbReference type="GO" id="GO:0005886">
    <property type="term" value="C:plasma membrane"/>
    <property type="evidence" value="ECO:0007669"/>
    <property type="project" value="UniProtKB-SubCell"/>
</dbReference>
<dbReference type="Proteomes" id="UP000004633">
    <property type="component" value="Unassembled WGS sequence"/>
</dbReference>
<keyword evidence="6 10" id="KW-0274">FAD</keyword>
<evidence type="ECO:0000256" key="2">
    <source>
        <dbReference type="ARBA" id="ARBA00016337"/>
    </source>
</evidence>
<keyword evidence="12" id="KW-0449">Lipoprotein</keyword>
<organism evidence="13 14">
    <name type="scientific">Selenomonas artemidis F0399</name>
    <dbReference type="NCBI Taxonomy" id="749551"/>
    <lineage>
        <taxon>Bacteria</taxon>
        <taxon>Bacillati</taxon>
        <taxon>Bacillota</taxon>
        <taxon>Negativicutes</taxon>
        <taxon>Selenomonadales</taxon>
        <taxon>Selenomonadaceae</taxon>
        <taxon>Selenomonas</taxon>
    </lineage>
</organism>
<reference evidence="13 14" key="1">
    <citation type="submission" date="2010-08" db="EMBL/GenBank/DDBJ databases">
        <authorList>
            <person name="Weinstock G."/>
            <person name="Sodergren E."/>
            <person name="Clifton S."/>
            <person name="Fulton L."/>
            <person name="Fulton B."/>
            <person name="Courtney L."/>
            <person name="Fronick C."/>
            <person name="Harrison M."/>
            <person name="Strong C."/>
            <person name="Farmer C."/>
            <person name="Delahaunty K."/>
            <person name="Markovic C."/>
            <person name="Hall O."/>
            <person name="Minx P."/>
            <person name="Tomlinson C."/>
            <person name="Mitreva M."/>
            <person name="Hou S."/>
            <person name="Chen J."/>
            <person name="Wollam A."/>
            <person name="Pepin K.H."/>
            <person name="Johnson M."/>
            <person name="Bhonagiri V."/>
            <person name="Zhang X."/>
            <person name="Suruliraj S."/>
            <person name="Warren W."/>
            <person name="Chinwalla A."/>
            <person name="Mardis E.R."/>
            <person name="Wilson R.K."/>
        </authorList>
    </citation>
    <scope>NUCLEOTIDE SEQUENCE [LARGE SCALE GENOMIC DNA]</scope>
    <source>
        <strain evidence="13 14">F0399</strain>
    </source>
</reference>
<proteinExistence type="inferred from homology"/>
<dbReference type="Pfam" id="PF02424">
    <property type="entry name" value="ApbE"/>
    <property type="match status" value="1"/>
</dbReference>
<gene>
    <name evidence="13" type="ORF">HMPREF9555_01650</name>
</gene>
<dbReference type="AlphaFoldDB" id="E7N3R0"/>
<dbReference type="InterPro" id="IPR024932">
    <property type="entry name" value="ApbE"/>
</dbReference>
<dbReference type="STRING" id="749551.HMPREF9555_01650"/>
<dbReference type="Gene3D" id="3.10.520.10">
    <property type="entry name" value="ApbE-like domains"/>
    <property type="match status" value="1"/>
</dbReference>
<comment type="cofactor">
    <cofactor evidence="11">
        <name>Mg(2+)</name>
        <dbReference type="ChEBI" id="CHEBI:18420"/>
    </cofactor>
    <cofactor evidence="11">
        <name>Mn(2+)</name>
        <dbReference type="ChEBI" id="CHEBI:29035"/>
    </cofactor>
    <text evidence="11">Magnesium. Can also use manganese.</text>
</comment>
<evidence type="ECO:0000256" key="7">
    <source>
        <dbReference type="ARBA" id="ARBA00022842"/>
    </source>
</evidence>
<keyword evidence="4 10" id="KW-0808">Transferase</keyword>
<dbReference type="EC" id="2.7.1.180" evidence="1 10"/>
<dbReference type="GO" id="GO:0046872">
    <property type="term" value="F:metal ion binding"/>
    <property type="evidence" value="ECO:0007669"/>
    <property type="project" value="UniProtKB-UniRule"/>
</dbReference>
<keyword evidence="5 10" id="KW-0479">Metal-binding</keyword>
<dbReference type="PROSITE" id="PS51257">
    <property type="entry name" value="PROKAR_LIPOPROTEIN"/>
    <property type="match status" value="1"/>
</dbReference>
<keyword evidence="12" id="KW-0997">Cell inner membrane</keyword>
<evidence type="ECO:0000256" key="12">
    <source>
        <dbReference type="RuleBase" id="RU363002"/>
    </source>
</evidence>
<comment type="catalytic activity">
    <reaction evidence="9 10 12">
        <text>L-threonyl-[protein] + FAD = FMN-L-threonyl-[protein] + AMP + H(+)</text>
        <dbReference type="Rhea" id="RHEA:36847"/>
        <dbReference type="Rhea" id="RHEA-COMP:11060"/>
        <dbReference type="Rhea" id="RHEA-COMP:11061"/>
        <dbReference type="ChEBI" id="CHEBI:15378"/>
        <dbReference type="ChEBI" id="CHEBI:30013"/>
        <dbReference type="ChEBI" id="CHEBI:57692"/>
        <dbReference type="ChEBI" id="CHEBI:74257"/>
        <dbReference type="ChEBI" id="CHEBI:456215"/>
        <dbReference type="EC" id="2.7.1.180"/>
    </reaction>
</comment>
<protein>
    <recommendedName>
        <fullName evidence="2 10">FAD:protein FMN transferase</fullName>
        <ecNumber evidence="1 10">2.7.1.180</ecNumber>
    </recommendedName>
    <alternativeName>
        <fullName evidence="8 10">Flavin transferase</fullName>
    </alternativeName>
</protein>
<evidence type="ECO:0000256" key="5">
    <source>
        <dbReference type="ARBA" id="ARBA00022723"/>
    </source>
</evidence>
<keyword evidence="12" id="KW-0472">Membrane</keyword>